<comment type="cofactor">
    <cofactor evidence="4">
        <name>Zn(2+)</name>
        <dbReference type="ChEBI" id="CHEBI:29105"/>
    </cofactor>
    <text evidence="4">Binds 1 zinc ion.</text>
</comment>
<evidence type="ECO:0000259" key="5">
    <source>
        <dbReference type="SMART" id="SM00731"/>
    </source>
</evidence>
<evidence type="ECO:0000256" key="2">
    <source>
        <dbReference type="ARBA" id="ARBA00022723"/>
    </source>
</evidence>
<dbReference type="SMART" id="SM00731">
    <property type="entry name" value="SprT"/>
    <property type="match status" value="1"/>
</dbReference>
<dbReference type="GO" id="GO:0008270">
    <property type="term" value="F:zinc ion binding"/>
    <property type="evidence" value="ECO:0007669"/>
    <property type="project" value="UniProtKB-UniRule"/>
</dbReference>
<keyword evidence="1 4" id="KW-0963">Cytoplasm</keyword>
<evidence type="ECO:0000313" key="7">
    <source>
        <dbReference type="Proteomes" id="UP000028091"/>
    </source>
</evidence>
<dbReference type="AlphaFoldDB" id="A0A081L865"/>
<dbReference type="NCBIfam" id="NF003339">
    <property type="entry name" value="PRK04351.1"/>
    <property type="match status" value="1"/>
</dbReference>
<evidence type="ECO:0000313" key="6">
    <source>
        <dbReference type="EMBL" id="KEP25441.1"/>
    </source>
</evidence>
<evidence type="ECO:0000256" key="1">
    <source>
        <dbReference type="ARBA" id="ARBA00022490"/>
    </source>
</evidence>
<dbReference type="Pfam" id="PF17283">
    <property type="entry name" value="Zn_ribbon_SprT"/>
    <property type="match status" value="1"/>
</dbReference>
<gene>
    <name evidence="6" type="ORF">BA70_09070</name>
</gene>
<dbReference type="InterPro" id="IPR023524">
    <property type="entry name" value="Uncharacterised_SprT-like"/>
</dbReference>
<keyword evidence="3 4" id="KW-0862">Zinc</keyword>
<reference evidence="6 7" key="1">
    <citation type="submission" date="2012-09" db="EMBL/GenBank/DDBJ databases">
        <title>Genome Sequence of Bacillus sp. DW5-4.</title>
        <authorList>
            <person name="Lai Q."/>
            <person name="Liu Y."/>
            <person name="Shao Z."/>
        </authorList>
    </citation>
    <scope>NUCLEOTIDE SEQUENCE [LARGE SCALE GENOMIC DNA]</scope>
    <source>
        <strain evidence="6 7">DW5-4</strain>
    </source>
</reference>
<dbReference type="HAMAP" id="MF_00745">
    <property type="entry name" value="SprT_like"/>
    <property type="match status" value="1"/>
</dbReference>
<dbReference type="Pfam" id="PF10263">
    <property type="entry name" value="SprT-like"/>
    <property type="match status" value="1"/>
</dbReference>
<organism evidence="6 7">
    <name type="scientific">Bacillus zhangzhouensis</name>
    <dbReference type="NCBI Taxonomy" id="1178540"/>
    <lineage>
        <taxon>Bacteria</taxon>
        <taxon>Bacillati</taxon>
        <taxon>Bacillota</taxon>
        <taxon>Bacilli</taxon>
        <taxon>Bacillales</taxon>
        <taxon>Bacillaceae</taxon>
        <taxon>Bacillus</taxon>
    </lineage>
</organism>
<dbReference type="Proteomes" id="UP000028091">
    <property type="component" value="Unassembled WGS sequence"/>
</dbReference>
<dbReference type="GO" id="GO:0006950">
    <property type="term" value="P:response to stress"/>
    <property type="evidence" value="ECO:0007669"/>
    <property type="project" value="UniProtKB-ARBA"/>
</dbReference>
<protein>
    <recommendedName>
        <fullName evidence="4">Protein SprT-like</fullName>
    </recommendedName>
</protein>
<evidence type="ECO:0000256" key="4">
    <source>
        <dbReference type="HAMAP-Rule" id="MF_00745"/>
    </source>
</evidence>
<comment type="similarity">
    <text evidence="4">Belongs to the SprT family.</text>
</comment>
<dbReference type="InterPro" id="IPR006640">
    <property type="entry name" value="SprT-like_domain"/>
</dbReference>
<keyword evidence="7" id="KW-1185">Reference proteome</keyword>
<dbReference type="EMBL" id="JOTP01000023">
    <property type="protein sequence ID" value="KEP25441.1"/>
    <property type="molecule type" value="Genomic_DNA"/>
</dbReference>
<evidence type="ECO:0000256" key="3">
    <source>
        <dbReference type="ARBA" id="ARBA00022833"/>
    </source>
</evidence>
<feature type="binding site" evidence="4">
    <location>
        <position position="67"/>
    </location>
    <ligand>
        <name>Zn(2+)</name>
        <dbReference type="ChEBI" id="CHEBI:29105"/>
    </ligand>
</feature>
<feature type="binding site" evidence="4">
    <location>
        <position position="71"/>
    </location>
    <ligand>
        <name>Zn(2+)</name>
        <dbReference type="ChEBI" id="CHEBI:29105"/>
    </ligand>
</feature>
<comment type="caution">
    <text evidence="6">The sequence shown here is derived from an EMBL/GenBank/DDBJ whole genome shotgun (WGS) entry which is preliminary data.</text>
</comment>
<feature type="active site" evidence="4">
    <location>
        <position position="68"/>
    </location>
</feature>
<keyword evidence="2 4" id="KW-0479">Metal-binding</keyword>
<dbReference type="RefSeq" id="WP_034324022.1">
    <property type="nucleotide sequence ID" value="NZ_JAVIKA010000010.1"/>
</dbReference>
<dbReference type="OrthoDB" id="9799909at2"/>
<proteinExistence type="inferred from homology"/>
<dbReference type="eggNOG" id="COG3091">
    <property type="taxonomic scope" value="Bacteria"/>
</dbReference>
<sequence>MNQPQLQQLTEQISQQFFGKEFRHKAVFNDRLKTTGGRYLLGTHDIELNRRYLEEHGRDELIGIIKHELCHYHLHLEGKGYQHRDREFKELLKQVGAPRFCTPLRAVQNRRGPQKRHDYVCTGCGKHFIRKRRFDTSRYVCGVCKGKLTWHRTIDSV</sequence>
<dbReference type="GO" id="GO:0005737">
    <property type="term" value="C:cytoplasm"/>
    <property type="evidence" value="ECO:0007669"/>
    <property type="project" value="UniProtKB-SubCell"/>
</dbReference>
<dbReference type="InterPro" id="IPR035240">
    <property type="entry name" value="SprT_Zn_ribbon"/>
</dbReference>
<accession>A0A081L865</accession>
<feature type="domain" description="SprT-like" evidence="5">
    <location>
        <begin position="4"/>
        <end position="151"/>
    </location>
</feature>
<comment type="subcellular location">
    <subcellularLocation>
        <location evidence="4">Cytoplasm</location>
    </subcellularLocation>
</comment>
<name>A0A081L865_9BACI</name>